<dbReference type="GeneID" id="113213522"/>
<keyword evidence="6" id="KW-0109">Calcium transport</keyword>
<keyword evidence="5" id="KW-0813">Transport</keyword>
<feature type="region of interest" description="Disordered" evidence="16">
    <location>
        <begin position="174"/>
        <end position="228"/>
    </location>
</feature>
<dbReference type="InterPro" id="IPR000804">
    <property type="entry name" value="Clathrin_sm-chain_CS"/>
</dbReference>
<accession>A0A9C6U3F0</accession>
<keyword evidence="11" id="KW-0653">Protein transport</keyword>
<dbReference type="PROSITE" id="PS00989">
    <property type="entry name" value="CLAT_ADAPTOR_S"/>
    <property type="match status" value="1"/>
</dbReference>
<sequence length="306" mass="32820">MKMSKLFILVFTILVFAQTDWVKASKPDRILYKNLGTLYFYPGEITRSRRTLAVPQLVCLKGCQYPQPISVKCENVGWDGSSNLWRCTAELDSEYALDKPEVVCEGYSSPDDSYVTAGSCSLEYSIKRKGSSKSSFTSPIEPPGLSGVLFILFCMFLLYVLYITCVKPDTEAQQNRSYTNNDGPDDGRGPQMGWNIPGSNPRNRRNSPGFGFGNQPRDDTCGGNNYPAGGSGGGGPGFWTGLAAGGILGSMFGGGASSGSGYRNTQSSSPRRTSSGFSAPSSGWGESGSGSGSTSQSEATARYRQR</sequence>
<dbReference type="Pfam" id="PF06682">
    <property type="entry name" value="SARAF"/>
    <property type="match status" value="1"/>
</dbReference>
<feature type="compositionally biased region" description="Low complexity" evidence="16">
    <location>
        <begin position="267"/>
        <end position="284"/>
    </location>
</feature>
<protein>
    <recommendedName>
        <fullName evidence="4">Store-operated calcium entry-associated regulatory factor</fullName>
    </recommendedName>
    <alternativeName>
        <fullName evidence="15">Transmembrane protein 66</fullName>
    </alternativeName>
</protein>
<evidence type="ECO:0000256" key="2">
    <source>
        <dbReference type="ARBA" id="ARBA00006833"/>
    </source>
</evidence>
<organism evidence="19 20">
    <name type="scientific">Frankliniella occidentalis</name>
    <name type="common">Western flower thrips</name>
    <name type="synonym">Euthrips occidentalis</name>
    <dbReference type="NCBI Taxonomy" id="133901"/>
    <lineage>
        <taxon>Eukaryota</taxon>
        <taxon>Metazoa</taxon>
        <taxon>Ecdysozoa</taxon>
        <taxon>Arthropoda</taxon>
        <taxon>Hexapoda</taxon>
        <taxon>Insecta</taxon>
        <taxon>Pterygota</taxon>
        <taxon>Neoptera</taxon>
        <taxon>Paraneoptera</taxon>
        <taxon>Thysanoptera</taxon>
        <taxon>Terebrantia</taxon>
        <taxon>Thripoidea</taxon>
        <taxon>Thripidae</taxon>
        <taxon>Frankliniella</taxon>
    </lineage>
</organism>
<evidence type="ECO:0000256" key="13">
    <source>
        <dbReference type="ARBA" id="ARBA00023065"/>
    </source>
</evidence>
<dbReference type="GO" id="GO:0006886">
    <property type="term" value="P:intracellular protein transport"/>
    <property type="evidence" value="ECO:0007669"/>
    <property type="project" value="InterPro"/>
</dbReference>
<evidence type="ECO:0000256" key="6">
    <source>
        <dbReference type="ARBA" id="ARBA00022568"/>
    </source>
</evidence>
<evidence type="ECO:0000256" key="10">
    <source>
        <dbReference type="ARBA" id="ARBA00022837"/>
    </source>
</evidence>
<evidence type="ECO:0000256" key="3">
    <source>
        <dbReference type="ARBA" id="ARBA00006972"/>
    </source>
</evidence>
<dbReference type="PANTHER" id="PTHR15929">
    <property type="entry name" value="STORE-OPERATED CALCIUM ENTRY-ASSOCIATED REGULATORY FACTOR"/>
    <property type="match status" value="1"/>
</dbReference>
<evidence type="ECO:0000256" key="17">
    <source>
        <dbReference type="SAM" id="Phobius"/>
    </source>
</evidence>
<evidence type="ECO:0000256" key="14">
    <source>
        <dbReference type="ARBA" id="ARBA00023136"/>
    </source>
</evidence>
<feature type="chain" id="PRO_5039653626" description="Store-operated calcium entry-associated regulatory factor" evidence="18">
    <location>
        <begin position="25"/>
        <end position="306"/>
    </location>
</feature>
<evidence type="ECO:0000313" key="20">
    <source>
        <dbReference type="RefSeq" id="XP_052122334.1"/>
    </source>
</evidence>
<keyword evidence="12 17" id="KW-1133">Transmembrane helix</keyword>
<keyword evidence="13" id="KW-0406">Ion transport</keyword>
<comment type="similarity">
    <text evidence="2">Belongs to the SARAF family.</text>
</comment>
<name>A0A9C6U3F0_FRAOC</name>
<dbReference type="RefSeq" id="XP_052122334.1">
    <property type="nucleotide sequence ID" value="XM_052266374.1"/>
</dbReference>
<dbReference type="GO" id="GO:0006816">
    <property type="term" value="P:calcium ion transport"/>
    <property type="evidence" value="ECO:0007669"/>
    <property type="project" value="UniProtKB-KW"/>
</dbReference>
<dbReference type="GO" id="GO:2001256">
    <property type="term" value="P:regulation of store-operated calcium entry"/>
    <property type="evidence" value="ECO:0007669"/>
    <property type="project" value="InterPro"/>
</dbReference>
<keyword evidence="9" id="KW-0256">Endoplasmic reticulum</keyword>
<evidence type="ECO:0000256" key="4">
    <source>
        <dbReference type="ARBA" id="ARBA00016584"/>
    </source>
</evidence>
<evidence type="ECO:0000256" key="9">
    <source>
        <dbReference type="ARBA" id="ARBA00022824"/>
    </source>
</evidence>
<evidence type="ECO:0000256" key="16">
    <source>
        <dbReference type="SAM" id="MobiDB-lite"/>
    </source>
</evidence>
<gene>
    <name evidence="20" type="primary">LOC113213522</name>
</gene>
<evidence type="ECO:0000256" key="1">
    <source>
        <dbReference type="ARBA" id="ARBA00004115"/>
    </source>
</evidence>
<comment type="subcellular location">
    <subcellularLocation>
        <location evidence="1">Endoplasmic reticulum membrane</location>
        <topology evidence="1">Single-pass type I membrane protein</topology>
    </subcellularLocation>
</comment>
<keyword evidence="14 17" id="KW-0472">Membrane</keyword>
<feature type="signal peptide" evidence="18">
    <location>
        <begin position="1"/>
        <end position="24"/>
    </location>
</feature>
<dbReference type="AlphaFoldDB" id="A0A9C6U3F0"/>
<comment type="similarity">
    <text evidence="3">Belongs to the adaptor complexes small subunit family.</text>
</comment>
<keyword evidence="19" id="KW-1185">Reference proteome</keyword>
<feature type="transmembrane region" description="Helical" evidence="17">
    <location>
        <begin position="144"/>
        <end position="166"/>
    </location>
</feature>
<dbReference type="InterPro" id="IPR009567">
    <property type="entry name" value="SARAF"/>
</dbReference>
<evidence type="ECO:0000256" key="5">
    <source>
        <dbReference type="ARBA" id="ARBA00022448"/>
    </source>
</evidence>
<reference evidence="20" key="1">
    <citation type="submission" date="2025-08" db="UniProtKB">
        <authorList>
            <consortium name="RefSeq"/>
        </authorList>
    </citation>
    <scope>IDENTIFICATION</scope>
    <source>
        <tissue evidence="20">Whole organism</tissue>
    </source>
</reference>
<evidence type="ECO:0000256" key="12">
    <source>
        <dbReference type="ARBA" id="ARBA00022989"/>
    </source>
</evidence>
<keyword evidence="8 18" id="KW-0732">Signal</keyword>
<evidence type="ECO:0000256" key="8">
    <source>
        <dbReference type="ARBA" id="ARBA00022729"/>
    </source>
</evidence>
<dbReference type="GO" id="GO:0005789">
    <property type="term" value="C:endoplasmic reticulum membrane"/>
    <property type="evidence" value="ECO:0007669"/>
    <property type="project" value="UniProtKB-SubCell"/>
</dbReference>
<evidence type="ECO:0000256" key="11">
    <source>
        <dbReference type="ARBA" id="ARBA00022927"/>
    </source>
</evidence>
<dbReference type="Proteomes" id="UP000504606">
    <property type="component" value="Unplaced"/>
</dbReference>
<dbReference type="GO" id="GO:0030117">
    <property type="term" value="C:membrane coat"/>
    <property type="evidence" value="ECO:0007669"/>
    <property type="project" value="InterPro"/>
</dbReference>
<proteinExistence type="inferred from homology"/>
<evidence type="ECO:0000313" key="19">
    <source>
        <dbReference type="Proteomes" id="UP000504606"/>
    </source>
</evidence>
<evidence type="ECO:0000256" key="15">
    <source>
        <dbReference type="ARBA" id="ARBA00031116"/>
    </source>
</evidence>
<evidence type="ECO:0000256" key="18">
    <source>
        <dbReference type="SAM" id="SignalP"/>
    </source>
</evidence>
<keyword evidence="7 17" id="KW-0812">Transmembrane</keyword>
<dbReference type="PANTHER" id="PTHR15929:SF0">
    <property type="entry name" value="STORE-OPERATED CALCIUM ENTRY-ASSOCIATED REGULATORY FACTOR"/>
    <property type="match status" value="1"/>
</dbReference>
<dbReference type="GO" id="GO:0016192">
    <property type="term" value="P:vesicle-mediated transport"/>
    <property type="evidence" value="ECO:0007669"/>
    <property type="project" value="InterPro"/>
</dbReference>
<evidence type="ECO:0000256" key="7">
    <source>
        <dbReference type="ARBA" id="ARBA00022692"/>
    </source>
</evidence>
<keyword evidence="10" id="KW-0106">Calcium</keyword>
<feature type="region of interest" description="Disordered" evidence="16">
    <location>
        <begin position="257"/>
        <end position="306"/>
    </location>
</feature>